<accession>A0ABT1JPW1</accession>
<gene>
    <name evidence="1" type="ORF">G443_004441</name>
</gene>
<evidence type="ECO:0000313" key="2">
    <source>
        <dbReference type="Proteomes" id="UP000791080"/>
    </source>
</evidence>
<sequence length="64" mass="7088">MWETDARLDSGLADLTDIRLDHLCEADDSVLVNSLRRVLREIASPRQVLADFDNEPPGPPLDSG</sequence>
<organism evidence="1 2">
    <name type="scientific">Actinoalloteichus caeruleus DSM 43889</name>
    <dbReference type="NCBI Taxonomy" id="1120930"/>
    <lineage>
        <taxon>Bacteria</taxon>
        <taxon>Bacillati</taxon>
        <taxon>Actinomycetota</taxon>
        <taxon>Actinomycetes</taxon>
        <taxon>Pseudonocardiales</taxon>
        <taxon>Pseudonocardiaceae</taxon>
        <taxon>Actinoalloteichus</taxon>
        <taxon>Actinoalloteichus cyanogriseus</taxon>
    </lineage>
</organism>
<reference evidence="1 2" key="1">
    <citation type="submission" date="2013-07" db="EMBL/GenBank/DDBJ databases">
        <authorList>
            <consortium name="DOE Joint Genome Institute"/>
            <person name="Reeve W."/>
            <person name="Huntemann M."/>
            <person name="Han J."/>
            <person name="Chen A."/>
            <person name="Kyrpides N."/>
            <person name="Mavromatis K."/>
            <person name="Markowitz V."/>
            <person name="Palaniappan K."/>
            <person name="Ivanova N."/>
            <person name="Schaumberg A."/>
            <person name="Pati A."/>
            <person name="Liolios K."/>
            <person name="Nordberg H.P."/>
            <person name="Cantor M.N."/>
            <person name="Hua S.X."/>
            <person name="Woyke T."/>
        </authorList>
    </citation>
    <scope>NUCLEOTIDE SEQUENCE [LARGE SCALE GENOMIC DNA]</scope>
    <source>
        <strain evidence="1 2">DSM 43889</strain>
    </source>
</reference>
<proteinExistence type="predicted"/>
<reference evidence="1 2" key="2">
    <citation type="submission" date="2022-06" db="EMBL/GenBank/DDBJ databases">
        <title>Genomic Encyclopedia of Type Strains, Phase I: the one thousand microbial genomes (KMG-I) project.</title>
        <authorList>
            <person name="Kyrpides N."/>
        </authorList>
    </citation>
    <scope>NUCLEOTIDE SEQUENCE [LARGE SCALE GENOMIC DNA]</scope>
    <source>
        <strain evidence="1 2">DSM 43889</strain>
    </source>
</reference>
<comment type="caution">
    <text evidence="1">The sequence shown here is derived from an EMBL/GenBank/DDBJ whole genome shotgun (WGS) entry which is preliminary data.</text>
</comment>
<dbReference type="Proteomes" id="UP000791080">
    <property type="component" value="Unassembled WGS sequence"/>
</dbReference>
<name>A0ABT1JPW1_ACTCY</name>
<evidence type="ECO:0000313" key="1">
    <source>
        <dbReference type="EMBL" id="MCP2334171.1"/>
    </source>
</evidence>
<dbReference type="EMBL" id="AUBJ02000001">
    <property type="protein sequence ID" value="MCP2334171.1"/>
    <property type="molecule type" value="Genomic_DNA"/>
</dbReference>
<protein>
    <submittedName>
        <fullName evidence="1">FXSXX-COOH protein</fullName>
    </submittedName>
</protein>
<keyword evidence="2" id="KW-1185">Reference proteome</keyword>